<dbReference type="PROSITE" id="PS51257">
    <property type="entry name" value="PROKAR_LIPOPROTEIN"/>
    <property type="match status" value="1"/>
</dbReference>
<reference evidence="2" key="2">
    <citation type="journal article" date="2024" name="Toxins">
        <title>Genome Sequence Analysis of Native Xenorhabdus Strains Isolated from Entomopathogenic Nematodes in Argentina.</title>
        <authorList>
            <person name="Palma L."/>
            <person name="Frizzo L."/>
            <person name="Kaiser S."/>
            <person name="Berry C."/>
            <person name="Caballero P."/>
            <person name="Bode H.B."/>
            <person name="Del Valle E.E."/>
        </authorList>
    </citation>
    <scope>NUCLEOTIDE SEQUENCE</scope>
    <source>
        <strain evidence="2">M</strain>
    </source>
</reference>
<comment type="caution">
    <text evidence="2">The sequence shown here is derived from an EMBL/GenBank/DDBJ whole genome shotgun (WGS) entry which is preliminary data.</text>
</comment>
<dbReference type="PANTHER" id="PTHR37625:SF4">
    <property type="entry name" value="OUTER MEMBRANE LIPOPROTEIN"/>
    <property type="match status" value="1"/>
</dbReference>
<proteinExistence type="predicted"/>
<keyword evidence="2" id="KW-0449">Lipoprotein</keyword>
<organism evidence="2">
    <name type="scientific">Xenorhabdus szentirmaii</name>
    <dbReference type="NCBI Taxonomy" id="290112"/>
    <lineage>
        <taxon>Bacteria</taxon>
        <taxon>Pseudomonadati</taxon>
        <taxon>Pseudomonadota</taxon>
        <taxon>Gammaproteobacteria</taxon>
        <taxon>Enterobacterales</taxon>
        <taxon>Morganellaceae</taxon>
        <taxon>Xenorhabdus</taxon>
    </lineage>
</organism>
<dbReference type="InterPro" id="IPR017734">
    <property type="entry name" value="T6SS_SciN"/>
</dbReference>
<dbReference type="PANTHER" id="PTHR37625">
    <property type="entry name" value="OUTER MEMBRANE LIPOPROTEIN-RELATED"/>
    <property type="match status" value="1"/>
</dbReference>
<sequence length="178" mass="19651">MARRFRSPAGKLGGVCLLASLLAGCGLTQTVSEGTVAVTKAIFFKQIKVLRLDFTPRAALNTDGDQAPLTTMVRVYQLKDRKAFDGADYQQLLRQDEVILKNDLLAQQAVLVMPDGSVSLDMPMENDTQFVAVVGLFRVPDHQKGDWRIVLRRSDLDPDKPRTLELGDGALTLLPLRD</sequence>
<dbReference type="NCBIfam" id="TIGR03352">
    <property type="entry name" value="VI_chp_3"/>
    <property type="match status" value="1"/>
</dbReference>
<dbReference type="GeneID" id="97124685"/>
<name>A0AAW3YNY5_9GAMM</name>
<protein>
    <submittedName>
        <fullName evidence="2">Type VI secretion system lipoprotein TssJ</fullName>
    </submittedName>
</protein>
<dbReference type="EMBL" id="JACXBF010000040">
    <property type="protein sequence ID" value="MBD2799081.1"/>
    <property type="molecule type" value="Genomic_DNA"/>
</dbReference>
<evidence type="ECO:0000256" key="1">
    <source>
        <dbReference type="SAM" id="SignalP"/>
    </source>
</evidence>
<dbReference type="Gene3D" id="2.60.40.4150">
    <property type="entry name" value="Type VI secretion system, lipoprotein SciN"/>
    <property type="match status" value="1"/>
</dbReference>
<dbReference type="Pfam" id="PF12790">
    <property type="entry name" value="T6SS-SciN"/>
    <property type="match status" value="1"/>
</dbReference>
<evidence type="ECO:0000313" key="2">
    <source>
        <dbReference type="EMBL" id="MBD2799081.1"/>
    </source>
</evidence>
<accession>A0AAW3YNY5</accession>
<keyword evidence="1" id="KW-0732">Signal</keyword>
<dbReference type="AlphaFoldDB" id="A0AAW3YNY5"/>
<gene>
    <name evidence="2" type="primary">tssJ</name>
    <name evidence="2" type="ORF">ID854_01045</name>
</gene>
<feature type="chain" id="PRO_5043352183" evidence="1">
    <location>
        <begin position="26"/>
        <end position="178"/>
    </location>
</feature>
<dbReference type="Proteomes" id="UP001193920">
    <property type="component" value="Unassembled WGS sequence"/>
</dbReference>
<dbReference type="RefSeq" id="WP_051462563.1">
    <property type="nucleotide sequence ID" value="NZ_CAWNPE010000001.1"/>
</dbReference>
<reference evidence="2" key="1">
    <citation type="submission" date="2020-09" db="EMBL/GenBank/DDBJ databases">
        <authorList>
            <person name="Palma L."/>
            <person name="Caballero P."/>
            <person name="Berry C."/>
            <person name="Del Valle E."/>
        </authorList>
    </citation>
    <scope>NUCLEOTIDE SEQUENCE</scope>
    <source>
        <strain evidence="2">M</strain>
    </source>
</reference>
<feature type="signal peptide" evidence="1">
    <location>
        <begin position="1"/>
        <end position="25"/>
    </location>
</feature>
<dbReference type="InterPro" id="IPR038706">
    <property type="entry name" value="Type_VI_SciN-like_sf"/>
</dbReference>